<accession>A0A9N8KDM5</accession>
<comment type="caution">
    <text evidence="1">The sequence shown here is derived from an EMBL/GenBank/DDBJ whole genome shotgun (WGS) entry which is preliminary data.</text>
</comment>
<name>A0A9N8KDM5_9PEZI</name>
<evidence type="ECO:0000313" key="1">
    <source>
        <dbReference type="EMBL" id="CAD0108781.1"/>
    </source>
</evidence>
<dbReference type="EMBL" id="CAINUL010000003">
    <property type="protein sequence ID" value="CAD0108781.1"/>
    <property type="molecule type" value="Genomic_DNA"/>
</dbReference>
<dbReference type="PANTHER" id="PTHR37325:SF1">
    <property type="entry name" value="OXIDOREDUCTASE 21 KDA SUBUNIT, PUTATIVE (AFU_ORTHOLOGUE AFUA_4G05910)-RELATED"/>
    <property type="match status" value="1"/>
</dbReference>
<proteinExistence type="predicted"/>
<sequence>MVAELKKLASSAAGKHAAYKKYTVQPTGIWKRIGDFFAVDPKRSSGIPLNPQYRLPSPGTVDPKLYDDPTTVPAADLAENPYWKRDVRRQYPKLSVVKQPDVVGLLTVGSAQNPKENVLQIGDAGAKQLVSLKEEGEKGLSAFFQKDNKAGLSVLGANGLPPFPTSRYPSSTPKRYEMLKEQSYSTKYVSQCHSSCTRHLLTSLQLPLQNVRVDAPNMYIFLSLDVPNPTCLEIQPSLNIRSTPRKVKFRCDEVVLKACAKYLGRHLPKFCFGPLRDRQARPTKAPPPA</sequence>
<reference evidence="1" key="1">
    <citation type="submission" date="2020-06" db="EMBL/GenBank/DDBJ databases">
        <authorList>
            <person name="Onetto C."/>
        </authorList>
    </citation>
    <scope>NUCLEOTIDE SEQUENCE</scope>
</reference>
<dbReference type="PANTHER" id="PTHR37325">
    <property type="entry name" value="OXIDOREDUCTASE 21 KDA SUBUNIT, PUTATIVE (AFU_ORTHOLOGUE AFUA_4G05910)-RELATED"/>
    <property type="match status" value="1"/>
</dbReference>
<dbReference type="InterPro" id="IPR016813">
    <property type="entry name" value="NADH_Ub_cplx-1_21kDa"/>
</dbReference>
<gene>
    <name evidence="1" type="ORF">AWRI4620_LOCUS3036</name>
</gene>
<keyword evidence="2" id="KW-1185">Reference proteome</keyword>
<dbReference type="Proteomes" id="UP000745764">
    <property type="component" value="Unassembled WGS sequence"/>
</dbReference>
<dbReference type="AlphaFoldDB" id="A0A9N8KDM5"/>
<dbReference type="OrthoDB" id="2093493at2759"/>
<protein>
    <recommendedName>
        <fullName evidence="3">NADH dehydrogenase 29/21K chain</fullName>
    </recommendedName>
</protein>
<evidence type="ECO:0008006" key="3">
    <source>
        <dbReference type="Google" id="ProtNLM"/>
    </source>
</evidence>
<organism evidence="1 2">
    <name type="scientific">Aureobasidium uvarum</name>
    <dbReference type="NCBI Taxonomy" id="2773716"/>
    <lineage>
        <taxon>Eukaryota</taxon>
        <taxon>Fungi</taxon>
        <taxon>Dikarya</taxon>
        <taxon>Ascomycota</taxon>
        <taxon>Pezizomycotina</taxon>
        <taxon>Dothideomycetes</taxon>
        <taxon>Dothideomycetidae</taxon>
        <taxon>Dothideales</taxon>
        <taxon>Saccotheciaceae</taxon>
        <taxon>Aureobasidium</taxon>
    </lineage>
</organism>
<evidence type="ECO:0000313" key="2">
    <source>
        <dbReference type="Proteomes" id="UP000745764"/>
    </source>
</evidence>
<dbReference type="CDD" id="cd22849">
    <property type="entry name" value="NuzM"/>
    <property type="match status" value="1"/>
</dbReference>